<dbReference type="RefSeq" id="WP_183949937.1">
    <property type="nucleotide sequence ID" value="NZ_JACIDH010000001.1"/>
</dbReference>
<sequence>MRALSRRAARMRDRMAAAAASILGGMPEPDLTDIRAEVRALRALVGGAGAASGGSLDRIGAAVASFRETGRLPDTRNARLVCWGTRIATPSQPALLDDGDRFAPFLDEVDGYRTFPRPYRSCWRGLLDGYLRYDPDKAAKTGRSNWSLLREYLNDNLSGLERRGQPPDWLAVVDEHANILTEDPCGRYGAELVEDTDDPLKPLRRELSAGDSSWLVRRIFEAQIAAAVGFDDRRLRRSLPRVLELIDAHPLLADAALARVLDRYANVDPLEIEPRLRDASVSRWGNPWLGWNDKKWTLVRPETRQMVSSWLKLRLIEAFFGLLSEDKANDQRRIAFWKKQVDDIQDMYFALGETAYNDPRPDFRALHQEMRGRLLKLENGGGARNNAFIMRIGGHVFVEFGEKGNAMFAFDGEQLPFDLSRRSISGNRSALKHPSNVARVIHMDSAGESWERKIERELRRLSARAPAATAPSQGSGSPPSPAALSSASAPARGALTSSWSTAQATTPAWLADASIRRPMAGATTPAPSPVPTDDPSAFLRARGIRSIDLRDRGGALWAYTGKNDPASTELARRGFAWAERKKAWWLKS</sequence>
<reference evidence="3 4" key="1">
    <citation type="submission" date="2020-08" db="EMBL/GenBank/DDBJ databases">
        <title>Genomic Encyclopedia of Type Strains, Phase IV (KMG-IV): sequencing the most valuable type-strain genomes for metagenomic binning, comparative biology and taxonomic classification.</title>
        <authorList>
            <person name="Goeker M."/>
        </authorList>
    </citation>
    <scope>NUCLEOTIDE SEQUENCE [LARGE SCALE GENOMIC DNA]</scope>
    <source>
        <strain evidence="3 4">DSM 19512</strain>
    </source>
</reference>
<dbReference type="Proteomes" id="UP000538670">
    <property type="component" value="Unassembled WGS sequence"/>
</dbReference>
<name>A0A7W6F1K0_9SPHN</name>
<protein>
    <recommendedName>
        <fullName evidence="2">Zorya protein ZorC EH domain-containing protein</fullName>
    </recommendedName>
</protein>
<evidence type="ECO:0000259" key="2">
    <source>
        <dbReference type="Pfam" id="PF15611"/>
    </source>
</evidence>
<keyword evidence="4" id="KW-1185">Reference proteome</keyword>
<feature type="region of interest" description="Disordered" evidence="1">
    <location>
        <begin position="462"/>
        <end position="489"/>
    </location>
</feature>
<evidence type="ECO:0000256" key="1">
    <source>
        <dbReference type="SAM" id="MobiDB-lite"/>
    </source>
</evidence>
<evidence type="ECO:0000313" key="3">
    <source>
        <dbReference type="EMBL" id="MBB3877786.1"/>
    </source>
</evidence>
<comment type="caution">
    <text evidence="3">The sequence shown here is derived from an EMBL/GenBank/DDBJ whole genome shotgun (WGS) entry which is preliminary data.</text>
</comment>
<proteinExistence type="predicted"/>
<evidence type="ECO:0000313" key="4">
    <source>
        <dbReference type="Proteomes" id="UP000538670"/>
    </source>
</evidence>
<dbReference type="EMBL" id="JACIDH010000001">
    <property type="protein sequence ID" value="MBB3877786.1"/>
    <property type="molecule type" value="Genomic_DNA"/>
</dbReference>
<gene>
    <name evidence="3" type="ORF">GGR48_000189</name>
</gene>
<dbReference type="AlphaFoldDB" id="A0A7W6F1K0"/>
<organism evidence="3 4">
    <name type="scientific">Sphingomonas pseudosanguinis</name>
    <dbReference type="NCBI Taxonomy" id="413712"/>
    <lineage>
        <taxon>Bacteria</taxon>
        <taxon>Pseudomonadati</taxon>
        <taxon>Pseudomonadota</taxon>
        <taxon>Alphaproteobacteria</taxon>
        <taxon>Sphingomonadales</taxon>
        <taxon>Sphingomonadaceae</taxon>
        <taxon>Sphingomonas</taxon>
    </lineage>
</organism>
<feature type="compositionally biased region" description="Low complexity" evidence="1">
    <location>
        <begin position="465"/>
        <end position="489"/>
    </location>
</feature>
<dbReference type="InterPro" id="IPR028943">
    <property type="entry name" value="ZorC_EH_Signature_dom"/>
</dbReference>
<feature type="domain" description="Zorya protein ZorC EH" evidence="2">
    <location>
        <begin position="33"/>
        <end position="456"/>
    </location>
</feature>
<dbReference type="Pfam" id="PF15611">
    <property type="entry name" value="EH_Signature"/>
    <property type="match status" value="1"/>
</dbReference>
<accession>A0A7W6F1K0</accession>